<evidence type="ECO:0000256" key="10">
    <source>
        <dbReference type="RuleBase" id="RU003983"/>
    </source>
</evidence>
<evidence type="ECO:0000256" key="8">
    <source>
        <dbReference type="ARBA" id="ARBA00023049"/>
    </source>
</evidence>
<dbReference type="GeneID" id="14209796"/>
<reference evidence="13 14" key="1">
    <citation type="submission" date="2016-10" db="EMBL/GenBank/DDBJ databases">
        <authorList>
            <person name="de Groot N.N."/>
        </authorList>
    </citation>
    <scope>NUCLEOTIDE SEQUENCE [LARGE SCALE GENOMIC DNA]</scope>
    <source>
        <strain evidence="13 14">SP2</strain>
    </source>
</reference>
<keyword evidence="6 10" id="KW-0862">Zinc</keyword>
<dbReference type="OMA" id="NDEWRME"/>
<keyword evidence="4" id="KW-0479">Metal-binding</keyword>
<keyword evidence="9 11" id="KW-0472">Membrane</keyword>
<keyword evidence="1" id="KW-1003">Cell membrane</keyword>
<evidence type="ECO:0000313" key="14">
    <source>
        <dbReference type="Proteomes" id="UP000182829"/>
    </source>
</evidence>
<dbReference type="PANTHER" id="PTHR43221:SF2">
    <property type="entry name" value="PROTEASE HTPX HOMOLOG"/>
    <property type="match status" value="1"/>
</dbReference>
<evidence type="ECO:0000256" key="1">
    <source>
        <dbReference type="ARBA" id="ARBA00022475"/>
    </source>
</evidence>
<evidence type="ECO:0000256" key="5">
    <source>
        <dbReference type="ARBA" id="ARBA00022801"/>
    </source>
</evidence>
<evidence type="ECO:0000256" key="4">
    <source>
        <dbReference type="ARBA" id="ARBA00022723"/>
    </source>
</evidence>
<feature type="transmembrane region" description="Helical" evidence="11">
    <location>
        <begin position="160"/>
        <end position="181"/>
    </location>
</feature>
<keyword evidence="13" id="KW-0346">Stress response</keyword>
<dbReference type="Pfam" id="PF01435">
    <property type="entry name" value="Peptidase_M48"/>
    <property type="match status" value="1"/>
</dbReference>
<dbReference type="GO" id="GO:0004222">
    <property type="term" value="F:metalloendopeptidase activity"/>
    <property type="evidence" value="ECO:0007669"/>
    <property type="project" value="InterPro"/>
</dbReference>
<organism evidence="13 14">
    <name type="scientific">Natronobacterium gregoryi</name>
    <dbReference type="NCBI Taxonomy" id="44930"/>
    <lineage>
        <taxon>Archaea</taxon>
        <taxon>Methanobacteriati</taxon>
        <taxon>Methanobacteriota</taxon>
        <taxon>Stenosarchaea group</taxon>
        <taxon>Halobacteria</taxon>
        <taxon>Halobacteriales</taxon>
        <taxon>Natrialbaceae</taxon>
        <taxon>Natronobacterium</taxon>
    </lineage>
</organism>
<feature type="transmembrane region" description="Helical" evidence="11">
    <location>
        <begin position="12"/>
        <end position="34"/>
    </location>
</feature>
<comment type="cofactor">
    <cofactor evidence="10">
        <name>Zn(2+)</name>
        <dbReference type="ChEBI" id="CHEBI:29105"/>
    </cofactor>
    <text evidence="10">Binds 1 zinc ion per subunit.</text>
</comment>
<protein>
    <submittedName>
        <fullName evidence="13">Heat shock protein HtpX</fullName>
    </submittedName>
</protein>
<dbReference type="Proteomes" id="UP000182829">
    <property type="component" value="Unassembled WGS sequence"/>
</dbReference>
<dbReference type="RefSeq" id="WP_005575850.1">
    <property type="nucleotide sequence ID" value="NZ_FORO01000012.1"/>
</dbReference>
<evidence type="ECO:0000256" key="7">
    <source>
        <dbReference type="ARBA" id="ARBA00022989"/>
    </source>
</evidence>
<feature type="domain" description="Peptidase M48" evidence="12">
    <location>
        <begin position="85"/>
        <end position="320"/>
    </location>
</feature>
<name>A0A1I3N4J1_9EURY</name>
<dbReference type="AlphaFoldDB" id="A0A1I3N4J1"/>
<evidence type="ECO:0000256" key="6">
    <source>
        <dbReference type="ARBA" id="ARBA00022833"/>
    </source>
</evidence>
<feature type="transmembrane region" description="Helical" evidence="11">
    <location>
        <begin position="187"/>
        <end position="206"/>
    </location>
</feature>
<evidence type="ECO:0000259" key="12">
    <source>
        <dbReference type="Pfam" id="PF01435"/>
    </source>
</evidence>
<dbReference type="Gene3D" id="3.30.2010.10">
    <property type="entry name" value="Metalloproteases ('zincins'), catalytic domain"/>
    <property type="match status" value="1"/>
</dbReference>
<dbReference type="PANTHER" id="PTHR43221">
    <property type="entry name" value="PROTEASE HTPX"/>
    <property type="match status" value="1"/>
</dbReference>
<keyword evidence="7 11" id="KW-1133">Transmembrane helix</keyword>
<evidence type="ECO:0000313" key="13">
    <source>
        <dbReference type="EMBL" id="SFJ04139.1"/>
    </source>
</evidence>
<dbReference type="InterPro" id="IPR001915">
    <property type="entry name" value="Peptidase_M48"/>
</dbReference>
<comment type="similarity">
    <text evidence="10">Belongs to the peptidase M48 family.</text>
</comment>
<evidence type="ECO:0000256" key="2">
    <source>
        <dbReference type="ARBA" id="ARBA00022670"/>
    </source>
</evidence>
<sequence length="324" mass="35486">MPSSSLELQGRMVAALLALVVVTVCFLAGVWAVFYGVFLFLEIQSATYFAFVVTTATLLSIGYLEYTHLETIERLAGAHPVDEETAPELYRQTTRVAAQLDVPVPTIAVSDRDTPEALAVGFRPANVHLVLSTGTIRALDDDELEAVIAHELAHVKNRDAMVVTVVSLPVVLAEGLGSRLGEVENPGWAGVVIVPLVFLSTVVWIVGRSITARLSRARERAADRAAAAVIGSPAVLASALQRLDREIDDTPNRDLREASGVSSLSILPLEPKELEKVMLGPDGDREPSYWWLRTRLHRLGRWLFTTHPPTEDRIDSLRGLERED</sequence>
<evidence type="ECO:0000256" key="3">
    <source>
        <dbReference type="ARBA" id="ARBA00022692"/>
    </source>
</evidence>
<keyword evidence="3 11" id="KW-0812">Transmembrane</keyword>
<keyword evidence="8 10" id="KW-0482">Metalloprotease</keyword>
<keyword evidence="5 10" id="KW-0378">Hydrolase</keyword>
<proteinExistence type="inferred from homology"/>
<dbReference type="GO" id="GO:0046872">
    <property type="term" value="F:metal ion binding"/>
    <property type="evidence" value="ECO:0007669"/>
    <property type="project" value="UniProtKB-KW"/>
</dbReference>
<gene>
    <name evidence="13" type="ORF">SAMN05443661_11238</name>
</gene>
<dbReference type="InterPro" id="IPR050083">
    <property type="entry name" value="HtpX_protease"/>
</dbReference>
<feature type="transmembrane region" description="Helical" evidence="11">
    <location>
        <begin position="46"/>
        <end position="64"/>
    </location>
</feature>
<keyword evidence="2 10" id="KW-0645">Protease</keyword>
<dbReference type="EMBL" id="FORO01000012">
    <property type="protein sequence ID" value="SFJ04139.1"/>
    <property type="molecule type" value="Genomic_DNA"/>
</dbReference>
<dbReference type="GO" id="GO:0006508">
    <property type="term" value="P:proteolysis"/>
    <property type="evidence" value="ECO:0007669"/>
    <property type="project" value="UniProtKB-KW"/>
</dbReference>
<evidence type="ECO:0000256" key="11">
    <source>
        <dbReference type="SAM" id="Phobius"/>
    </source>
</evidence>
<dbReference type="OrthoDB" id="28389at2157"/>
<evidence type="ECO:0000256" key="9">
    <source>
        <dbReference type="ARBA" id="ARBA00023136"/>
    </source>
</evidence>
<accession>A0A1I3N4J1</accession>